<reference evidence="2" key="1">
    <citation type="submission" date="2016-04" db="EMBL/GenBank/DDBJ databases">
        <authorList>
            <person name="Nguyen H.D."/>
            <person name="Samba Siva P."/>
            <person name="Cullis J."/>
            <person name="Levesque C.A."/>
            <person name="Hambleton S."/>
        </authorList>
    </citation>
    <scope>NUCLEOTIDE SEQUENCE</scope>
    <source>
        <strain evidence="2">DAOMC 236426</strain>
    </source>
</reference>
<accession>A0A8X7MSA1</accession>
<name>A0A8X7MSA1_9BASI</name>
<dbReference type="AlphaFoldDB" id="A0A8X7MSA1"/>
<organism evidence="2 3">
    <name type="scientific">Tilletia controversa</name>
    <name type="common">dwarf bunt fungus</name>
    <dbReference type="NCBI Taxonomy" id="13291"/>
    <lineage>
        <taxon>Eukaryota</taxon>
        <taxon>Fungi</taxon>
        <taxon>Dikarya</taxon>
        <taxon>Basidiomycota</taxon>
        <taxon>Ustilaginomycotina</taxon>
        <taxon>Exobasidiomycetes</taxon>
        <taxon>Tilletiales</taxon>
        <taxon>Tilletiaceae</taxon>
        <taxon>Tilletia</taxon>
    </lineage>
</organism>
<dbReference type="Proteomes" id="UP000077684">
    <property type="component" value="Unassembled WGS sequence"/>
</dbReference>
<reference evidence="2" key="2">
    <citation type="journal article" date="2019" name="IMA Fungus">
        <title>Genome sequencing and comparison of five Tilletia species to identify candidate genes for the detection of regulated species infecting wheat.</title>
        <authorList>
            <person name="Nguyen H.D.T."/>
            <person name="Sultana T."/>
            <person name="Kesanakurti P."/>
            <person name="Hambleton S."/>
        </authorList>
    </citation>
    <scope>NUCLEOTIDE SEQUENCE</scope>
    <source>
        <strain evidence="2">DAOMC 236426</strain>
    </source>
</reference>
<feature type="region of interest" description="Disordered" evidence="1">
    <location>
        <begin position="24"/>
        <end position="56"/>
    </location>
</feature>
<evidence type="ECO:0000256" key="1">
    <source>
        <dbReference type="SAM" id="MobiDB-lite"/>
    </source>
</evidence>
<dbReference type="EMBL" id="LWDE02000461">
    <property type="protein sequence ID" value="KAE8247500.1"/>
    <property type="molecule type" value="Genomic_DNA"/>
</dbReference>
<evidence type="ECO:0000313" key="3">
    <source>
        <dbReference type="Proteomes" id="UP000077684"/>
    </source>
</evidence>
<protein>
    <submittedName>
        <fullName evidence="2">Uncharacterized protein</fullName>
    </submittedName>
</protein>
<keyword evidence="3" id="KW-1185">Reference proteome</keyword>
<sequence>MPEPPVTLPSCLAFNRAAHELGSPFNKPEGSFDTEVTSGKPTLTPGSHRPCRPKGQEQSEFNNFTYVGRLLHRISFVSLCRLCK</sequence>
<feature type="compositionally biased region" description="Polar residues" evidence="1">
    <location>
        <begin position="34"/>
        <end position="45"/>
    </location>
</feature>
<comment type="caution">
    <text evidence="2">The sequence shown here is derived from an EMBL/GenBank/DDBJ whole genome shotgun (WGS) entry which is preliminary data.</text>
</comment>
<gene>
    <name evidence="2" type="ORF">A4X06_0g4402</name>
</gene>
<proteinExistence type="predicted"/>
<evidence type="ECO:0000313" key="2">
    <source>
        <dbReference type="EMBL" id="KAE8247500.1"/>
    </source>
</evidence>